<keyword evidence="5" id="KW-1185">Reference proteome</keyword>
<feature type="compositionally biased region" description="Acidic residues" evidence="2">
    <location>
        <begin position="373"/>
        <end position="385"/>
    </location>
</feature>
<reference evidence="4 5" key="1">
    <citation type="submission" date="2016-05" db="EMBL/GenBank/DDBJ databases">
        <authorList>
            <person name="Lavstsen T."/>
            <person name="Jespersen J.S."/>
        </authorList>
    </citation>
    <scope>NUCLEOTIDE SEQUENCE [LARGE SCALE GENOMIC DNA]</scope>
    <source>
        <strain evidence="4 5">YLB-01</strain>
    </source>
</reference>
<feature type="region of interest" description="Disordered" evidence="2">
    <location>
        <begin position="367"/>
        <end position="427"/>
    </location>
</feature>
<name>A0A1B9NHR3_9MICO</name>
<dbReference type="AlphaFoldDB" id="A0A1B9NHR3"/>
<dbReference type="OrthoDB" id="9782542at2"/>
<keyword evidence="3" id="KW-0812">Transmembrane</keyword>
<keyword evidence="3" id="KW-0472">Membrane</keyword>
<evidence type="ECO:0000256" key="1">
    <source>
        <dbReference type="ARBA" id="ARBA00006068"/>
    </source>
</evidence>
<evidence type="ECO:0000256" key="3">
    <source>
        <dbReference type="SAM" id="Phobius"/>
    </source>
</evidence>
<dbReference type="Gene3D" id="3.40.630.190">
    <property type="entry name" value="LCP protein"/>
    <property type="match status" value="1"/>
</dbReference>
<dbReference type="InterPro" id="IPR004474">
    <property type="entry name" value="LytR_CpsA_psr"/>
</dbReference>
<dbReference type="EMBL" id="LXMD01000006">
    <property type="protein sequence ID" value="OCG76125.1"/>
    <property type="molecule type" value="Genomic_DNA"/>
</dbReference>
<keyword evidence="3" id="KW-1133">Transmembrane helix</keyword>
<protein>
    <submittedName>
        <fullName evidence="4">Uncharacterized protein</fullName>
    </submittedName>
</protein>
<dbReference type="Pfam" id="PF03816">
    <property type="entry name" value="LytR_cpsA_psr"/>
    <property type="match status" value="1"/>
</dbReference>
<comment type="caution">
    <text evidence="4">The sequence shown here is derived from an EMBL/GenBank/DDBJ whole genome shotgun (WGS) entry which is preliminary data.</text>
</comment>
<comment type="similarity">
    <text evidence="1">Belongs to the LytR/CpsA/Psr (LCP) family.</text>
</comment>
<dbReference type="PANTHER" id="PTHR33392:SF6">
    <property type="entry name" value="POLYISOPRENYL-TEICHOIC ACID--PEPTIDOGLYCAN TEICHOIC ACID TRANSFERASE TAGU"/>
    <property type="match status" value="1"/>
</dbReference>
<evidence type="ECO:0000313" key="4">
    <source>
        <dbReference type="EMBL" id="OCG76125.1"/>
    </source>
</evidence>
<dbReference type="NCBIfam" id="TIGR00350">
    <property type="entry name" value="lytR_cpsA_psr"/>
    <property type="match status" value="1"/>
</dbReference>
<dbReference type="RefSeq" id="WP_067028553.1">
    <property type="nucleotide sequence ID" value="NZ_CP038256.1"/>
</dbReference>
<dbReference type="STRING" id="904291.A7J15_12640"/>
<dbReference type="Proteomes" id="UP000093355">
    <property type="component" value="Unassembled WGS sequence"/>
</dbReference>
<organism evidence="4 5">
    <name type="scientific">Microbacterium sediminis</name>
    <dbReference type="NCBI Taxonomy" id="904291"/>
    <lineage>
        <taxon>Bacteria</taxon>
        <taxon>Bacillati</taxon>
        <taxon>Actinomycetota</taxon>
        <taxon>Actinomycetes</taxon>
        <taxon>Micrococcales</taxon>
        <taxon>Microbacteriaceae</taxon>
        <taxon>Microbacterium</taxon>
    </lineage>
</organism>
<evidence type="ECO:0000313" key="5">
    <source>
        <dbReference type="Proteomes" id="UP000093355"/>
    </source>
</evidence>
<dbReference type="PANTHER" id="PTHR33392">
    <property type="entry name" value="POLYISOPRENYL-TEICHOIC ACID--PEPTIDOGLYCAN TEICHOIC ACID TRANSFERASE TAGU"/>
    <property type="match status" value="1"/>
</dbReference>
<accession>A0A1B9NHR3</accession>
<evidence type="ECO:0000256" key="2">
    <source>
        <dbReference type="SAM" id="MobiDB-lite"/>
    </source>
</evidence>
<dbReference type="InterPro" id="IPR050922">
    <property type="entry name" value="LytR/CpsA/Psr_CW_biosynth"/>
</dbReference>
<sequence length="427" mass="45267">MSEPKRHARRTVARHGQLPKANPVRQFFALIGIAVATVLVAGIGVVGYAVGDLYSAYASDTTDINEGEEAPAIGELDNRGFNILLAGLDVCDWDHHEIMGARCSSDPADYGENGLELDSARSDVNMLIHISPEPRRVTVVSFPRDLKAYIPLCENEDGTQGGDGVEMINAAYSYGGLGCLVDTIENLTGQTIDHAASVTWGGVIDITDVIGGVDVCVSGGIADPKSGAYFNDGMNTVSGDRALAFLRTREGVGDGSDIARISNQQVFMSALVKKLMSEEVLTNWGTLYNLARVIVENIEKTPALADPVYLAQLALAVKDVPIENFVFTQYPVFVDPADENRRIPDEEQAEDLFAKINANVDLAVTAEGPGSVDEGEAAGDVETPDAEQPAEPTQTPTPEATEDPGQLGSNVTGQTAADNRCSAGNLG</sequence>
<proteinExistence type="inferred from homology"/>
<gene>
    <name evidence="4" type="ORF">A7J15_12640</name>
</gene>
<feature type="compositionally biased region" description="Polar residues" evidence="2">
    <location>
        <begin position="407"/>
        <end position="417"/>
    </location>
</feature>
<feature type="compositionally biased region" description="Low complexity" evidence="2">
    <location>
        <begin position="386"/>
        <end position="399"/>
    </location>
</feature>
<feature type="transmembrane region" description="Helical" evidence="3">
    <location>
        <begin position="27"/>
        <end position="50"/>
    </location>
</feature>